<proteinExistence type="inferred from homology"/>
<evidence type="ECO:0000256" key="1">
    <source>
        <dbReference type="ARBA" id="ARBA00006974"/>
    </source>
</evidence>
<dbReference type="AlphaFoldDB" id="A0A8J5G2X2"/>
<dbReference type="GO" id="GO:0009733">
    <property type="term" value="P:response to auxin"/>
    <property type="evidence" value="ECO:0007669"/>
    <property type="project" value="InterPro"/>
</dbReference>
<evidence type="ECO:0000256" key="2">
    <source>
        <dbReference type="SAM" id="MobiDB-lite"/>
    </source>
</evidence>
<comment type="caution">
    <text evidence="3">The sequence shown here is derived from an EMBL/GenBank/DDBJ whole genome shotgun (WGS) entry which is preliminary data.</text>
</comment>
<accession>A0A8J5G2X2</accession>
<evidence type="ECO:0000313" key="3">
    <source>
        <dbReference type="EMBL" id="KAG6495328.1"/>
    </source>
</evidence>
<evidence type="ECO:0000313" key="4">
    <source>
        <dbReference type="Proteomes" id="UP000734854"/>
    </source>
</evidence>
<feature type="region of interest" description="Disordered" evidence="2">
    <location>
        <begin position="69"/>
        <end position="94"/>
    </location>
</feature>
<dbReference type="InterPro" id="IPR003676">
    <property type="entry name" value="SAUR_fam"/>
</dbReference>
<gene>
    <name evidence="3" type="ORF">ZIOFF_043131</name>
</gene>
<name>A0A8J5G2X2_ZINOF</name>
<reference evidence="3 4" key="1">
    <citation type="submission" date="2020-08" db="EMBL/GenBank/DDBJ databases">
        <title>Plant Genome Project.</title>
        <authorList>
            <person name="Zhang R.-G."/>
        </authorList>
    </citation>
    <scope>NUCLEOTIDE SEQUENCE [LARGE SCALE GENOMIC DNA]</scope>
    <source>
        <tissue evidence="3">Rhizome</tissue>
    </source>
</reference>
<protein>
    <recommendedName>
        <fullName evidence="5">SAUR family protein</fullName>
    </recommendedName>
</protein>
<keyword evidence="4" id="KW-1185">Reference proteome</keyword>
<dbReference type="Proteomes" id="UP000734854">
    <property type="component" value="Unassembled WGS sequence"/>
</dbReference>
<dbReference type="PANTHER" id="PTHR31374">
    <property type="entry name" value="AUXIN-INDUCED PROTEIN-LIKE-RELATED"/>
    <property type="match status" value="1"/>
</dbReference>
<organism evidence="3 4">
    <name type="scientific">Zingiber officinale</name>
    <name type="common">Ginger</name>
    <name type="synonym">Amomum zingiber</name>
    <dbReference type="NCBI Taxonomy" id="94328"/>
    <lineage>
        <taxon>Eukaryota</taxon>
        <taxon>Viridiplantae</taxon>
        <taxon>Streptophyta</taxon>
        <taxon>Embryophyta</taxon>
        <taxon>Tracheophyta</taxon>
        <taxon>Spermatophyta</taxon>
        <taxon>Magnoliopsida</taxon>
        <taxon>Liliopsida</taxon>
        <taxon>Zingiberales</taxon>
        <taxon>Zingiberaceae</taxon>
        <taxon>Zingiber</taxon>
    </lineage>
</organism>
<dbReference type="PANTHER" id="PTHR31374:SF7">
    <property type="entry name" value="SAUR-LIKE AUXIN-RESPONSIVE PROTEIN FAMILY"/>
    <property type="match status" value="1"/>
</dbReference>
<feature type="compositionally biased region" description="Basic and acidic residues" evidence="2">
    <location>
        <begin position="72"/>
        <end position="88"/>
    </location>
</feature>
<evidence type="ECO:0008006" key="5">
    <source>
        <dbReference type="Google" id="ProtNLM"/>
    </source>
</evidence>
<sequence length="205" mass="23100">MSDASAVDQCEWLPLLTLGEPDSHSSPFNSLSAQHSFTYPSMGEEGVKLMGIRQIVRLKEMLQKWQSVTIGNKEKQPTTVSEKEDQPKRSGIPHVIDKHPKNAMIQCDSDEEGCQSPEPPPDVPKGYCPVYIGQENRRFVIPTSYLSLPVFKLLLEKAEEEFGFDHKGALTIPCEVETFKYILQCMERYKKGLIDDEGNPTGLKE</sequence>
<dbReference type="Pfam" id="PF02519">
    <property type="entry name" value="Auxin_inducible"/>
    <property type="match status" value="1"/>
</dbReference>
<dbReference type="EMBL" id="JACMSC010000012">
    <property type="protein sequence ID" value="KAG6495328.1"/>
    <property type="molecule type" value="Genomic_DNA"/>
</dbReference>
<comment type="similarity">
    <text evidence="1">Belongs to the ARG7 family.</text>
</comment>